<dbReference type="InParanoid" id="M0ZV69"/>
<dbReference type="OMA" id="MCLMISW"/>
<dbReference type="Pfam" id="PF18052">
    <property type="entry name" value="Rx_N"/>
    <property type="match status" value="1"/>
</dbReference>
<dbReference type="InterPro" id="IPR041118">
    <property type="entry name" value="Rx_N"/>
</dbReference>
<evidence type="ECO:0000256" key="4">
    <source>
        <dbReference type="SAM" id="Phobius"/>
    </source>
</evidence>
<evidence type="ECO:0000256" key="1">
    <source>
        <dbReference type="ARBA" id="ARBA00022737"/>
    </source>
</evidence>
<protein>
    <submittedName>
        <fullName evidence="6">NBS-LRR resistance protein</fullName>
    </submittedName>
</protein>
<evidence type="ECO:0000256" key="2">
    <source>
        <dbReference type="ARBA" id="ARBA00022741"/>
    </source>
</evidence>
<dbReference type="EnsemblPlants" id="PGSC0003DMT400008851">
    <property type="protein sequence ID" value="PGSC0003DMT400008851"/>
    <property type="gene ID" value="PGSC0003DMG400003438"/>
</dbReference>
<dbReference type="Gene3D" id="1.20.5.4130">
    <property type="match status" value="1"/>
</dbReference>
<evidence type="ECO:0000313" key="6">
    <source>
        <dbReference type="EnsemblPlants" id="PGSC0003DMT400008851"/>
    </source>
</evidence>
<feature type="transmembrane region" description="Helical" evidence="4">
    <location>
        <begin position="6"/>
        <end position="27"/>
    </location>
</feature>
<evidence type="ECO:0000256" key="3">
    <source>
        <dbReference type="ARBA" id="ARBA00022821"/>
    </source>
</evidence>
<keyword evidence="4" id="KW-0472">Membrane</keyword>
<keyword evidence="4" id="KW-0812">Transmembrane</keyword>
<keyword evidence="2" id="KW-0547">Nucleotide-binding</keyword>
<dbReference type="GO" id="GO:0006952">
    <property type="term" value="P:defense response"/>
    <property type="evidence" value="ECO:0007669"/>
    <property type="project" value="UniProtKB-KW"/>
</dbReference>
<organism evidence="6 7">
    <name type="scientific">Solanum tuberosum</name>
    <name type="common">Potato</name>
    <dbReference type="NCBI Taxonomy" id="4113"/>
    <lineage>
        <taxon>Eukaryota</taxon>
        <taxon>Viridiplantae</taxon>
        <taxon>Streptophyta</taxon>
        <taxon>Embryophyta</taxon>
        <taxon>Tracheophyta</taxon>
        <taxon>Spermatophyta</taxon>
        <taxon>Magnoliopsida</taxon>
        <taxon>eudicotyledons</taxon>
        <taxon>Gunneridae</taxon>
        <taxon>Pentapetalae</taxon>
        <taxon>asterids</taxon>
        <taxon>lamiids</taxon>
        <taxon>Solanales</taxon>
        <taxon>Solanaceae</taxon>
        <taxon>Solanoideae</taxon>
        <taxon>Solaneae</taxon>
        <taxon>Solanum</taxon>
    </lineage>
</organism>
<dbReference type="Proteomes" id="UP000011115">
    <property type="component" value="Unassembled WGS sequence"/>
</dbReference>
<dbReference type="HOGENOM" id="CLU_000837_20_4_1"/>
<reference evidence="6" key="2">
    <citation type="submission" date="2015-06" db="UniProtKB">
        <authorList>
            <consortium name="EnsemblPlants"/>
        </authorList>
    </citation>
    <scope>IDENTIFICATION</scope>
    <source>
        <strain evidence="6">DM1-3 516 R44</strain>
    </source>
</reference>
<dbReference type="PaxDb" id="4113-PGSC0003DMT400008851"/>
<evidence type="ECO:0000259" key="5">
    <source>
        <dbReference type="Pfam" id="PF18052"/>
    </source>
</evidence>
<accession>M0ZV69</accession>
<dbReference type="GO" id="GO:0000166">
    <property type="term" value="F:nucleotide binding"/>
    <property type="evidence" value="ECO:0007669"/>
    <property type="project" value="UniProtKB-KW"/>
</dbReference>
<name>M0ZV69_SOLTU</name>
<keyword evidence="4" id="KW-1133">Transmembrane helix</keyword>
<dbReference type="Gramene" id="PGSC0003DMT400008851">
    <property type="protein sequence ID" value="PGSC0003DMT400008851"/>
    <property type="gene ID" value="PGSC0003DMG400003438"/>
</dbReference>
<keyword evidence="3" id="KW-0611">Plant defense</keyword>
<proteinExistence type="predicted"/>
<keyword evidence="1" id="KW-0677">Repeat</keyword>
<sequence>MAEAFLQVLLGNITSFIQGGLVLLFGFKNDFKKLSSTFSTIQLVLEDASEKQLKDKAIENWLQKLNFAAYEVDDILDECKK</sequence>
<keyword evidence="7" id="KW-1185">Reference proteome</keyword>
<feature type="domain" description="Disease resistance N-terminal" evidence="5">
    <location>
        <begin position="5"/>
        <end position="79"/>
    </location>
</feature>
<dbReference type="AlphaFoldDB" id="M0ZV69"/>
<evidence type="ECO:0000313" key="7">
    <source>
        <dbReference type="Proteomes" id="UP000011115"/>
    </source>
</evidence>
<reference evidence="7" key="1">
    <citation type="journal article" date="2011" name="Nature">
        <title>Genome sequence and analysis of the tuber crop potato.</title>
        <authorList>
            <consortium name="The Potato Genome Sequencing Consortium"/>
        </authorList>
    </citation>
    <scope>NUCLEOTIDE SEQUENCE [LARGE SCALE GENOMIC DNA]</scope>
    <source>
        <strain evidence="7">cv. DM1-3 516 R44</strain>
    </source>
</reference>